<keyword evidence="4" id="KW-1185">Reference proteome</keyword>
<dbReference type="EMBL" id="JAPEVG010000194">
    <property type="protein sequence ID" value="KAJ8474231.1"/>
    <property type="molecule type" value="Genomic_DNA"/>
</dbReference>
<comment type="caution">
    <text evidence="3">The sequence shown here is derived from an EMBL/GenBank/DDBJ whole genome shotgun (WGS) entry which is preliminary data.</text>
</comment>
<dbReference type="InterPro" id="IPR043502">
    <property type="entry name" value="DNA/RNA_pol_sf"/>
</dbReference>
<feature type="domain" description="RNase H type-1" evidence="2">
    <location>
        <begin position="688"/>
        <end position="830"/>
    </location>
</feature>
<name>A0AAD7TQN2_9APHY</name>
<dbReference type="Pfam" id="PF00075">
    <property type="entry name" value="RNase_H"/>
    <property type="match status" value="1"/>
</dbReference>
<dbReference type="CDD" id="cd01650">
    <property type="entry name" value="RT_nLTR_like"/>
    <property type="match status" value="1"/>
</dbReference>
<dbReference type="Proteomes" id="UP001215151">
    <property type="component" value="Unassembled WGS sequence"/>
</dbReference>
<dbReference type="InterPro" id="IPR002156">
    <property type="entry name" value="RNaseH_domain"/>
</dbReference>
<gene>
    <name evidence="3" type="ORF">ONZ51_g7338</name>
</gene>
<evidence type="ECO:0000313" key="4">
    <source>
        <dbReference type="Proteomes" id="UP001215151"/>
    </source>
</evidence>
<protein>
    <recommendedName>
        <fullName evidence="2">RNase H type-1 domain-containing protein</fullName>
    </recommendedName>
</protein>
<dbReference type="Pfam" id="PF00078">
    <property type="entry name" value="RVT_1"/>
    <property type="match status" value="1"/>
</dbReference>
<dbReference type="AlphaFoldDB" id="A0AAD7TQN2"/>
<dbReference type="SUPFAM" id="SSF56672">
    <property type="entry name" value="DNA/RNA polymerases"/>
    <property type="match status" value="1"/>
</dbReference>
<evidence type="ECO:0000259" key="2">
    <source>
        <dbReference type="PROSITE" id="PS50879"/>
    </source>
</evidence>
<dbReference type="InterPro" id="IPR012337">
    <property type="entry name" value="RNaseH-like_sf"/>
</dbReference>
<dbReference type="PANTHER" id="PTHR19446">
    <property type="entry name" value="REVERSE TRANSCRIPTASES"/>
    <property type="match status" value="1"/>
</dbReference>
<evidence type="ECO:0000313" key="3">
    <source>
        <dbReference type="EMBL" id="KAJ8474231.1"/>
    </source>
</evidence>
<organism evidence="3 4">
    <name type="scientific">Trametes cubensis</name>
    <dbReference type="NCBI Taxonomy" id="1111947"/>
    <lineage>
        <taxon>Eukaryota</taxon>
        <taxon>Fungi</taxon>
        <taxon>Dikarya</taxon>
        <taxon>Basidiomycota</taxon>
        <taxon>Agaricomycotina</taxon>
        <taxon>Agaricomycetes</taxon>
        <taxon>Polyporales</taxon>
        <taxon>Polyporaceae</taxon>
        <taxon>Trametes</taxon>
    </lineage>
</organism>
<dbReference type="CDD" id="cd09280">
    <property type="entry name" value="RNase_HI_eukaryote_like"/>
    <property type="match status" value="1"/>
</dbReference>
<dbReference type="GO" id="GO:0003676">
    <property type="term" value="F:nucleic acid binding"/>
    <property type="evidence" value="ECO:0007669"/>
    <property type="project" value="InterPro"/>
</dbReference>
<dbReference type="Gene3D" id="3.30.420.10">
    <property type="entry name" value="Ribonuclease H-like superfamily/Ribonuclease H"/>
    <property type="match status" value="1"/>
</dbReference>
<sequence>MEKVPDTVAESSTVKTSATDKAAGLDGIQMDVWKEYLRQYDADTAKGRPAIDLADALTRVFNDIEEHGLTEGSAFSDGWVCPVYKKKDKREVGNYRPITVLNADYKAMTRAIAMRLAECAGLIIHPDQAGFVPGRSIYDHVRLTELMTTYAEAEEINGVIVALDQEKAYDRIDHTYLSFMSIVRGVRQGDPMSCLLFNIAIEPLAAALRNSDLRGFRLPGTDEKLIAKLFADDTTVYLSEQDNYADLQTVTQTWCDGSRAKFNSRKTEIIPVGTPEYRNRVADTRIPGPNSIAIPPGANVARDTEAVRILGAWVGNRTSGDAAWDRIASLMSKNLTRWAKANPTLEGKRLIVSMEVGGRTQFLAKAQGMTKAAEAMINKLIRTFIWGDGKRPMVAAAALCADVSTGGLSLLDLRARNEAIDLVWLKAYLNLSPTRPTWAILADTLLARAATATSRNVAPSVTLSSVTLKLSSLKTARVNAFLQTWDISTRQAAGLPDCLKRMVKAATKYQVRLDVRDPSETLRGLMPIWSHIARTEGRYVANTKSAKCLREKHSVVTVAQCAQVAGRTSDPGSGHQVASRDCPCVQCGHDRTALGCTNPARCAAAAQKAIDNILPKWNMQRMGGRDGLSLTHSRRERNEAAREHDGRITFNPSLDVCAPHPIHLPGLLKGHREGRARDETPPAPSTIRAEEVEVHTDGSCTDNGLLTARAGSGVWFGPNDARNEARRLPTESQSNQLAELYAVSMSLAATPPFAPLHVVSDSRYVVDGLTKWVHRWEEIGWIGIANRDVLQSLLAHLRARSAPVTFRWVKGHADCLGNNEADKLAAEGAQRDRPYLPIALPPPTQYLHNGALLSALTQRLAYKGIKETERNALPDRVAARLAEAVEEVAKFDGSHHSPADVWTGIRRDPVRVKPRDFLWKAAHGAHKTGAFWKHVAGLEARAQCAKCNTTETLAHILTECDAPGRERLWSLASGLLAKRNITLPRTLTLGFIIGAPLCVVRRDSTHTNRGDTRLLRIIVSETAYLIWKLRCQRVIEWQETPERSHSRPDITNRWLQAMNKRLWADRNATCSAAPGRKLLACTTVRCTWEGLLDRESDLPDDWVHPKTTGVLVGSPDGEPHTEPDGLRA</sequence>
<feature type="compositionally biased region" description="Basic and acidic residues" evidence="1">
    <location>
        <begin position="1117"/>
        <end position="1128"/>
    </location>
</feature>
<dbReference type="SUPFAM" id="SSF53098">
    <property type="entry name" value="Ribonuclease H-like"/>
    <property type="match status" value="1"/>
</dbReference>
<proteinExistence type="predicted"/>
<dbReference type="InterPro" id="IPR036397">
    <property type="entry name" value="RNaseH_sf"/>
</dbReference>
<evidence type="ECO:0000256" key="1">
    <source>
        <dbReference type="SAM" id="MobiDB-lite"/>
    </source>
</evidence>
<dbReference type="InterPro" id="IPR000477">
    <property type="entry name" value="RT_dom"/>
</dbReference>
<dbReference type="GO" id="GO:0004523">
    <property type="term" value="F:RNA-DNA hybrid ribonuclease activity"/>
    <property type="evidence" value="ECO:0007669"/>
    <property type="project" value="InterPro"/>
</dbReference>
<feature type="region of interest" description="Disordered" evidence="1">
    <location>
        <begin position="1105"/>
        <end position="1128"/>
    </location>
</feature>
<dbReference type="PROSITE" id="PS50879">
    <property type="entry name" value="RNASE_H_1"/>
    <property type="match status" value="1"/>
</dbReference>
<accession>A0AAD7TQN2</accession>
<reference evidence="3" key="1">
    <citation type="submission" date="2022-11" db="EMBL/GenBank/DDBJ databases">
        <title>Genome Sequence of Cubamyces cubensis.</title>
        <authorList>
            <person name="Buettner E."/>
        </authorList>
    </citation>
    <scope>NUCLEOTIDE SEQUENCE</scope>
    <source>
        <strain evidence="3">MPL-01</strain>
    </source>
</reference>